<reference evidence="2" key="1">
    <citation type="journal article" date="2021" name="Front. Microbiol.">
        <title>Comprehensive Comparative Genomics and Phenotyping of Methylobacterium Species.</title>
        <authorList>
            <person name="Alessa O."/>
            <person name="Ogura Y."/>
            <person name="Fujitani Y."/>
            <person name="Takami H."/>
            <person name="Hayashi T."/>
            <person name="Sahin N."/>
            <person name="Tani A."/>
        </authorList>
    </citation>
    <scope>NUCLEOTIDE SEQUENCE</scope>
    <source>
        <strain evidence="2">KCTC 52305</strain>
    </source>
</reference>
<dbReference type="InterPro" id="IPR032466">
    <property type="entry name" value="Metal_Hydrolase"/>
</dbReference>
<evidence type="ECO:0000313" key="3">
    <source>
        <dbReference type="Proteomes" id="UP001055167"/>
    </source>
</evidence>
<keyword evidence="2" id="KW-0378">Hydrolase</keyword>
<dbReference type="PROSITE" id="PS51318">
    <property type="entry name" value="TAT"/>
    <property type="match status" value="1"/>
</dbReference>
<dbReference type="InterPro" id="IPR006680">
    <property type="entry name" value="Amidohydro-rel"/>
</dbReference>
<evidence type="ECO:0000259" key="1">
    <source>
        <dbReference type="Pfam" id="PF04909"/>
    </source>
</evidence>
<gene>
    <name evidence="2" type="ORF">OPKNFCMD_5526</name>
</gene>
<keyword evidence="3" id="KW-1185">Reference proteome</keyword>
<dbReference type="GO" id="GO:0016787">
    <property type="term" value="F:hydrolase activity"/>
    <property type="evidence" value="ECO:0007669"/>
    <property type="project" value="UniProtKB-KW"/>
</dbReference>
<feature type="domain" description="Amidohydrolase-related" evidence="1">
    <location>
        <begin position="54"/>
        <end position="318"/>
    </location>
</feature>
<reference evidence="2" key="2">
    <citation type="submission" date="2021-08" db="EMBL/GenBank/DDBJ databases">
        <authorList>
            <person name="Tani A."/>
            <person name="Ola A."/>
            <person name="Ogura Y."/>
            <person name="Katsura K."/>
            <person name="Hayashi T."/>
        </authorList>
    </citation>
    <scope>NUCLEOTIDE SEQUENCE</scope>
    <source>
        <strain evidence="2">KCTC 52305</strain>
    </source>
</reference>
<comment type="caution">
    <text evidence="2">The sequence shown here is derived from an EMBL/GenBank/DDBJ whole genome shotgun (WGS) entry which is preliminary data.</text>
</comment>
<dbReference type="Proteomes" id="UP001055167">
    <property type="component" value="Unassembled WGS sequence"/>
</dbReference>
<protein>
    <submittedName>
        <fullName evidence="2">4-sulfomuconolactone hydrolase</fullName>
    </submittedName>
</protein>
<sequence>MTVFDWSRRDIVRAAGACALAAAGTRSGPAAARGAVPFSSGTEAPRTAAPPGACDAHIHIFSKRFPASAHWRGEPVVDSDVAAYRLLQERIGTSRVVVVTPSTYGVDNRATLDGVAQFGSSARAVVVVDEDIPDAELGQMAARGAVGIRVNFVTPQSWGVTTAERLETMARKVAPLGWHVQVYMTGDQIADLADVLSRLPTPLVIDHLARLPPGQGESHRAYPAVRRLLDGGRTWMKLSGAYLNTASGPPSYRDAGAVAAAFAKAAPERMVWGSDWPHRGEKHLPDDAVLFDLLAEWAPDEAARRRILVDNPGRLYGFPTV</sequence>
<proteinExistence type="predicted"/>
<name>A0ABQ4R7H7_9HYPH</name>
<dbReference type="EMBL" id="BPQH01000021">
    <property type="protein sequence ID" value="GJD52759.1"/>
    <property type="molecule type" value="Genomic_DNA"/>
</dbReference>
<dbReference type="PANTHER" id="PTHR35563">
    <property type="entry name" value="BARREL METAL-DEPENDENT HYDROLASE, PUTATIVE (AFU_ORTHOLOGUE AFUA_1G16240)-RELATED"/>
    <property type="match status" value="1"/>
</dbReference>
<dbReference type="InterPro" id="IPR006311">
    <property type="entry name" value="TAT_signal"/>
</dbReference>
<dbReference type="PANTHER" id="PTHR35563:SF2">
    <property type="entry name" value="BARREL METAL-DEPENDENT HYDROLASE, PUTATIVE (AFU_ORTHOLOGUE AFUA_1G16240)-RELATED"/>
    <property type="match status" value="1"/>
</dbReference>
<organism evidence="2 3">
    <name type="scientific">Methylobacterium crusticola</name>
    <dbReference type="NCBI Taxonomy" id="1697972"/>
    <lineage>
        <taxon>Bacteria</taxon>
        <taxon>Pseudomonadati</taxon>
        <taxon>Pseudomonadota</taxon>
        <taxon>Alphaproteobacteria</taxon>
        <taxon>Hyphomicrobiales</taxon>
        <taxon>Methylobacteriaceae</taxon>
        <taxon>Methylobacterium</taxon>
    </lineage>
</organism>
<dbReference type="RefSeq" id="WP_128561266.1">
    <property type="nucleotide sequence ID" value="NZ_BPQH01000021.1"/>
</dbReference>
<dbReference type="InterPro" id="IPR052358">
    <property type="entry name" value="Aro_Compnd_Degr_Hydrolases"/>
</dbReference>
<accession>A0ABQ4R7H7</accession>
<dbReference type="Pfam" id="PF04909">
    <property type="entry name" value="Amidohydro_2"/>
    <property type="match status" value="1"/>
</dbReference>
<dbReference type="SUPFAM" id="SSF51556">
    <property type="entry name" value="Metallo-dependent hydrolases"/>
    <property type="match status" value="1"/>
</dbReference>
<evidence type="ECO:0000313" key="2">
    <source>
        <dbReference type="EMBL" id="GJD52759.1"/>
    </source>
</evidence>
<dbReference type="Gene3D" id="3.20.20.140">
    <property type="entry name" value="Metal-dependent hydrolases"/>
    <property type="match status" value="1"/>
</dbReference>